<dbReference type="EMBL" id="JBHTJS010000002">
    <property type="protein sequence ID" value="MFD1006641.1"/>
    <property type="molecule type" value="Genomic_DNA"/>
</dbReference>
<evidence type="ECO:0000313" key="2">
    <source>
        <dbReference type="EMBL" id="MFD1006641.1"/>
    </source>
</evidence>
<dbReference type="NCBIfam" id="NF033493">
    <property type="entry name" value="MetS_like_NSS"/>
    <property type="match status" value="1"/>
</dbReference>
<evidence type="ECO:0000313" key="3">
    <source>
        <dbReference type="Proteomes" id="UP001597048"/>
    </source>
</evidence>
<evidence type="ECO:0000256" key="1">
    <source>
        <dbReference type="SAM" id="Phobius"/>
    </source>
</evidence>
<keyword evidence="1" id="KW-0812">Transmembrane</keyword>
<keyword evidence="1" id="KW-0472">Membrane</keyword>
<dbReference type="Proteomes" id="UP001597048">
    <property type="component" value="Unassembled WGS sequence"/>
</dbReference>
<comment type="caution">
    <text evidence="2">The sequence shown here is derived from an EMBL/GenBank/DDBJ whole genome shotgun (WGS) entry which is preliminary data.</text>
</comment>
<feature type="transmembrane region" description="Helical" evidence="1">
    <location>
        <begin position="6"/>
        <end position="24"/>
    </location>
</feature>
<protein>
    <submittedName>
        <fullName evidence="2">MetS family NSS transporter small subunit</fullName>
    </submittedName>
</protein>
<keyword evidence="3" id="KW-1185">Reference proteome</keyword>
<keyword evidence="1" id="KW-1133">Transmembrane helix</keyword>
<reference evidence="3" key="1">
    <citation type="journal article" date="2019" name="Int. J. Syst. Evol. Microbiol.">
        <title>The Global Catalogue of Microorganisms (GCM) 10K type strain sequencing project: providing services to taxonomists for standard genome sequencing and annotation.</title>
        <authorList>
            <consortium name="The Broad Institute Genomics Platform"/>
            <consortium name="The Broad Institute Genome Sequencing Center for Infectious Disease"/>
            <person name="Wu L."/>
            <person name="Ma J."/>
        </authorList>
    </citation>
    <scope>NUCLEOTIDE SEQUENCE [LARGE SCALE GENOMIC DNA]</scope>
    <source>
        <strain evidence="3">CCUG 60525</strain>
    </source>
</reference>
<organism evidence="2 3">
    <name type="scientific">Oceanisphaera ostreae</name>
    <dbReference type="NCBI Taxonomy" id="914151"/>
    <lineage>
        <taxon>Bacteria</taxon>
        <taxon>Pseudomonadati</taxon>
        <taxon>Pseudomonadota</taxon>
        <taxon>Gammaproteobacteria</taxon>
        <taxon>Aeromonadales</taxon>
        <taxon>Aeromonadaceae</taxon>
        <taxon>Oceanisphaera</taxon>
    </lineage>
</organism>
<gene>
    <name evidence="2" type="ORF">ACFQ1C_00460</name>
</gene>
<proteinExistence type="predicted"/>
<sequence length="34" mass="3576">MTTGAIIMLVIGLGLTWGGAALCIRRAMKANKDE</sequence>
<name>A0ABW3KF39_9GAMM</name>
<dbReference type="RefSeq" id="WP_379556568.1">
    <property type="nucleotide sequence ID" value="NZ_JBHTJS010000002.1"/>
</dbReference>
<accession>A0ABW3KF39</accession>